<feature type="chain" id="PRO_5012797987" evidence="1">
    <location>
        <begin position="20"/>
        <end position="235"/>
    </location>
</feature>
<evidence type="ECO:0000256" key="1">
    <source>
        <dbReference type="SAM" id="SignalP"/>
    </source>
</evidence>
<proteinExistence type="predicted"/>
<dbReference type="Pfam" id="PF04450">
    <property type="entry name" value="BSP"/>
    <property type="match status" value="1"/>
</dbReference>
<dbReference type="InterPro" id="IPR007541">
    <property type="entry name" value="Uncharacterised_BSP"/>
</dbReference>
<evidence type="ECO:0000313" key="3">
    <source>
        <dbReference type="Proteomes" id="UP000190367"/>
    </source>
</evidence>
<gene>
    <name evidence="2" type="ORF">SAMN04488128_1011023</name>
</gene>
<dbReference type="OrthoDB" id="211588at2"/>
<protein>
    <submittedName>
        <fullName evidence="2">Peptidase</fullName>
    </submittedName>
</protein>
<keyword evidence="3" id="KW-1185">Reference proteome</keyword>
<keyword evidence="1" id="KW-0732">Signal</keyword>
<feature type="signal peptide" evidence="1">
    <location>
        <begin position="1"/>
        <end position="19"/>
    </location>
</feature>
<dbReference type="Proteomes" id="UP000190367">
    <property type="component" value="Unassembled WGS sequence"/>
</dbReference>
<evidence type="ECO:0000313" key="2">
    <source>
        <dbReference type="EMBL" id="SJZ63975.1"/>
    </source>
</evidence>
<dbReference type="AlphaFoldDB" id="A0A1T4MAN4"/>
<dbReference type="PANTHER" id="PTHR33321:SF12">
    <property type="entry name" value="PLANT BASIC SECRETORY PROTEIN (BSP) FAMILY PROTEIN"/>
    <property type="match status" value="1"/>
</dbReference>
<reference evidence="3" key="1">
    <citation type="submission" date="2017-02" db="EMBL/GenBank/DDBJ databases">
        <authorList>
            <person name="Varghese N."/>
            <person name="Submissions S."/>
        </authorList>
    </citation>
    <scope>NUCLEOTIDE SEQUENCE [LARGE SCALE GENOMIC DNA]</scope>
    <source>
        <strain evidence="3">DSM 22224</strain>
    </source>
</reference>
<dbReference type="PANTHER" id="PTHR33321">
    <property type="match status" value="1"/>
</dbReference>
<dbReference type="STRING" id="634771.SAMN04488128_1011023"/>
<accession>A0A1T4MAN4</accession>
<sequence length="235" mass="26411">MKAIRLLILCTGLFFHACAHDSSTAAPIAVASAVTTDSITRGDYTLVFINQSPTFDLQLKERMINTFFTIYPVLVNAYNPDARKKVTFVIDPSYTGVAATSGGRVVYSPEWFRQHPGDIDVVTHEVMHVVQSYPGGAGPGWLTEGIADYVRYRYGVDNAGAGWSLTEFNPSQRYDNSYRITARFLVWLEKNFSDKLVKILDDHMRRKTYSPGIWQSQTGKSLDALWHDYASRPAL</sequence>
<dbReference type="RefSeq" id="WP_078667651.1">
    <property type="nucleotide sequence ID" value="NZ_FUWZ01000001.1"/>
</dbReference>
<organism evidence="2 3">
    <name type="scientific">Chitinophaga eiseniae</name>
    <dbReference type="NCBI Taxonomy" id="634771"/>
    <lineage>
        <taxon>Bacteria</taxon>
        <taxon>Pseudomonadati</taxon>
        <taxon>Bacteroidota</taxon>
        <taxon>Chitinophagia</taxon>
        <taxon>Chitinophagales</taxon>
        <taxon>Chitinophagaceae</taxon>
        <taxon>Chitinophaga</taxon>
    </lineage>
</organism>
<name>A0A1T4MAN4_9BACT</name>
<dbReference type="EMBL" id="FUWZ01000001">
    <property type="protein sequence ID" value="SJZ63975.1"/>
    <property type="molecule type" value="Genomic_DNA"/>
</dbReference>